<reference evidence="1 2" key="1">
    <citation type="submission" date="2018-02" db="EMBL/GenBank/DDBJ databases">
        <title>Insights into the biology of acidophilic members of the Acidiferrobacteraceae family derived from comparative genomic analyses.</title>
        <authorList>
            <person name="Issotta F."/>
            <person name="Thyssen C."/>
            <person name="Mena C."/>
            <person name="Moya A."/>
            <person name="Bellenberg S."/>
            <person name="Sproer C."/>
            <person name="Covarrubias P.C."/>
            <person name="Sand W."/>
            <person name="Quatrini R."/>
            <person name="Vera M."/>
        </authorList>
    </citation>
    <scope>NUCLEOTIDE SEQUENCE [LARGE SCALE GENOMIC DNA]</scope>
    <source>
        <strain evidence="2">m-1</strain>
    </source>
</reference>
<keyword evidence="1" id="KW-0808">Transferase</keyword>
<protein>
    <submittedName>
        <fullName evidence="1">Histidine kinase</fullName>
    </submittedName>
</protein>
<keyword evidence="1" id="KW-0418">Kinase</keyword>
<organism evidence="1 2">
    <name type="scientific">Acidiferrobacter thiooxydans</name>
    <dbReference type="NCBI Taxonomy" id="163359"/>
    <lineage>
        <taxon>Bacteria</taxon>
        <taxon>Pseudomonadati</taxon>
        <taxon>Pseudomonadota</taxon>
        <taxon>Gammaproteobacteria</taxon>
        <taxon>Acidiferrobacterales</taxon>
        <taxon>Acidiferrobacteraceae</taxon>
        <taxon>Acidiferrobacter</taxon>
    </lineage>
</organism>
<dbReference type="STRING" id="163359.A9R16_13945"/>
<accession>A0A1C2G0G9</accession>
<comment type="caution">
    <text evidence="1">The sequence shown here is derived from an EMBL/GenBank/DDBJ whole genome shotgun (WGS) entry which is preliminary data.</text>
</comment>
<dbReference type="Proteomes" id="UP000253250">
    <property type="component" value="Unassembled WGS sequence"/>
</dbReference>
<gene>
    <name evidence="1" type="ORF">C4900_10605</name>
</gene>
<dbReference type="GO" id="GO:0016301">
    <property type="term" value="F:kinase activity"/>
    <property type="evidence" value="ECO:0007669"/>
    <property type="project" value="UniProtKB-KW"/>
</dbReference>
<dbReference type="AlphaFoldDB" id="A0A1C2G0G9"/>
<name>A0A1C2G0G9_9GAMM</name>
<sequence>MAGIGFALRKLMRHNDYLGIVRAYSYAGIIGAGPWVISILGVIFLGFLSANHVFPPRLISEFQTSVTYLIATSLIFCGIWQLAFTRYVADRIFDHEHDRVLPNLNGLLVVAMGSAFALAALAALFLFSGTGLVYRLLMTALFSLLTGIWVVAVMLTGLKHYRAIVASFGIAYGITLGMGLLMRPYGLVGLLFAFLLGQCLLFAGLLAAVYRDYPSPSFLAFDFLRPRRMYPSLLACGFFYNAAIWADKFVFWFTPDTSQPVIGPLRASAIYDLPIFLAYLAIIPGMAVFLMRVETDFVDYYDRFYEGVRQGTSLSYIRNMRNGMVTSAKTGIFDIIKLQSLTTILAFVVGPAVLKALGISLLYVPLFKIDVVGASLQVALMGILNIFFYLDRRARVVRLTAIFLVLNLGLSILSTRLGLYFYGYGFSLSLLISVLVGLVWLDRDMEAVEYQTFMLQPWNH</sequence>
<dbReference type="RefSeq" id="WP_065971169.1">
    <property type="nucleotide sequence ID" value="NZ_CP080624.1"/>
</dbReference>
<evidence type="ECO:0000313" key="2">
    <source>
        <dbReference type="Proteomes" id="UP000253250"/>
    </source>
</evidence>
<dbReference type="InterPro" id="IPR031617">
    <property type="entry name" value="PelG"/>
</dbReference>
<dbReference type="OrthoDB" id="37830at2"/>
<keyword evidence="2" id="KW-1185">Reference proteome</keyword>
<proteinExistence type="predicted"/>
<dbReference type="EMBL" id="PSYR01000002">
    <property type="protein sequence ID" value="RCN56284.1"/>
    <property type="molecule type" value="Genomic_DNA"/>
</dbReference>
<evidence type="ECO:0000313" key="1">
    <source>
        <dbReference type="EMBL" id="RCN56284.1"/>
    </source>
</evidence>
<dbReference type="Pfam" id="PF16933">
    <property type="entry name" value="PelG"/>
    <property type="match status" value="1"/>
</dbReference>